<dbReference type="Gene3D" id="1.20.120.530">
    <property type="entry name" value="GntR ligand-binding domain-like"/>
    <property type="match status" value="1"/>
</dbReference>
<dbReference type="Proteomes" id="UP000092578">
    <property type="component" value="Unassembled WGS sequence"/>
</dbReference>
<gene>
    <name evidence="5" type="ORF">A8F95_16210</name>
</gene>
<dbReference type="PANTHER" id="PTHR43537:SF47">
    <property type="entry name" value="REGULATORY PROTEIN GNTR HTH"/>
    <property type="match status" value="1"/>
</dbReference>
<dbReference type="RefSeq" id="WP_065412132.1">
    <property type="nucleotide sequence ID" value="NZ_MAYT01000031.1"/>
</dbReference>
<dbReference type="Pfam" id="PF00392">
    <property type="entry name" value="GntR"/>
    <property type="match status" value="1"/>
</dbReference>
<evidence type="ECO:0000256" key="3">
    <source>
        <dbReference type="ARBA" id="ARBA00023163"/>
    </source>
</evidence>
<dbReference type="SUPFAM" id="SSF48008">
    <property type="entry name" value="GntR ligand-binding domain-like"/>
    <property type="match status" value="1"/>
</dbReference>
<keyword evidence="3" id="KW-0804">Transcription</keyword>
<dbReference type="InterPro" id="IPR000524">
    <property type="entry name" value="Tscrpt_reg_HTH_GntR"/>
</dbReference>
<sequence>MKIERTNRMSLVDQVVLQIEELIESGTWTVGTRLPSEMELMEQFDVSRNTLREAIRALVHSGLLQTKQGSGTHVCSTSALGAAIERRVSKSRLQETLEVRHALEREAARLAAARRSEEDVGRLRLYLDNCRQASAVRNQEAYAEADIQLHQAVAAATRNHLLIELYEHMTEALHSSVRNLVELSFCTDVHEYIHEKLVEGIAAQNEEAAAEAVNEYMAYLKDLLSTSLEE</sequence>
<dbReference type="InterPro" id="IPR036390">
    <property type="entry name" value="WH_DNA-bd_sf"/>
</dbReference>
<accession>A0A1B9ABV8</accession>
<feature type="domain" description="HTH gntR-type" evidence="4">
    <location>
        <begin position="9"/>
        <end position="77"/>
    </location>
</feature>
<keyword evidence="1" id="KW-0805">Transcription regulation</keyword>
<dbReference type="InterPro" id="IPR008920">
    <property type="entry name" value="TF_FadR/GntR_C"/>
</dbReference>
<dbReference type="SMART" id="SM00895">
    <property type="entry name" value="FCD"/>
    <property type="match status" value="1"/>
</dbReference>
<dbReference type="Pfam" id="PF07729">
    <property type="entry name" value="FCD"/>
    <property type="match status" value="1"/>
</dbReference>
<proteinExistence type="predicted"/>
<dbReference type="PRINTS" id="PR00035">
    <property type="entry name" value="HTHGNTR"/>
</dbReference>
<keyword evidence="2" id="KW-0238">DNA-binding</keyword>
<dbReference type="SMART" id="SM00345">
    <property type="entry name" value="HTH_GNTR"/>
    <property type="match status" value="1"/>
</dbReference>
<evidence type="ECO:0000256" key="2">
    <source>
        <dbReference type="ARBA" id="ARBA00023125"/>
    </source>
</evidence>
<dbReference type="EMBL" id="MAYT01000031">
    <property type="protein sequence ID" value="OCA81301.1"/>
    <property type="molecule type" value="Genomic_DNA"/>
</dbReference>
<evidence type="ECO:0000313" key="6">
    <source>
        <dbReference type="Proteomes" id="UP000092578"/>
    </source>
</evidence>
<evidence type="ECO:0000259" key="4">
    <source>
        <dbReference type="PROSITE" id="PS50949"/>
    </source>
</evidence>
<dbReference type="AlphaFoldDB" id="A0A1B9ABV8"/>
<evidence type="ECO:0000313" key="5">
    <source>
        <dbReference type="EMBL" id="OCA81301.1"/>
    </source>
</evidence>
<dbReference type="GO" id="GO:0003677">
    <property type="term" value="F:DNA binding"/>
    <property type="evidence" value="ECO:0007669"/>
    <property type="project" value="UniProtKB-KW"/>
</dbReference>
<dbReference type="InterPro" id="IPR036388">
    <property type="entry name" value="WH-like_DNA-bd_sf"/>
</dbReference>
<name>A0A1B9ABV8_9BACI</name>
<evidence type="ECO:0000256" key="1">
    <source>
        <dbReference type="ARBA" id="ARBA00023015"/>
    </source>
</evidence>
<dbReference type="CDD" id="cd07377">
    <property type="entry name" value="WHTH_GntR"/>
    <property type="match status" value="1"/>
</dbReference>
<keyword evidence="6" id="KW-1185">Reference proteome</keyword>
<dbReference type="PANTHER" id="PTHR43537">
    <property type="entry name" value="TRANSCRIPTIONAL REGULATOR, GNTR FAMILY"/>
    <property type="match status" value="1"/>
</dbReference>
<dbReference type="SUPFAM" id="SSF46785">
    <property type="entry name" value="Winged helix' DNA-binding domain"/>
    <property type="match status" value="1"/>
</dbReference>
<organism evidence="5 6">
    <name type="scientific">Pseudobacillus wudalianchiensis</name>
    <dbReference type="NCBI Taxonomy" id="1743143"/>
    <lineage>
        <taxon>Bacteria</taxon>
        <taxon>Bacillati</taxon>
        <taxon>Bacillota</taxon>
        <taxon>Bacilli</taxon>
        <taxon>Bacillales</taxon>
        <taxon>Bacillaceae</taxon>
        <taxon>Pseudobacillus</taxon>
    </lineage>
</organism>
<dbReference type="PROSITE" id="PS50949">
    <property type="entry name" value="HTH_GNTR"/>
    <property type="match status" value="1"/>
</dbReference>
<dbReference type="Gene3D" id="1.10.10.10">
    <property type="entry name" value="Winged helix-like DNA-binding domain superfamily/Winged helix DNA-binding domain"/>
    <property type="match status" value="1"/>
</dbReference>
<reference evidence="6" key="1">
    <citation type="submission" date="2016-05" db="EMBL/GenBank/DDBJ databases">
        <authorList>
            <person name="Liu B."/>
            <person name="Wang J."/>
            <person name="Zhu Y."/>
            <person name="Liu G."/>
            <person name="Chen Q."/>
            <person name="Chen Z."/>
            <person name="Lan J."/>
            <person name="Che J."/>
            <person name="Ge C."/>
            <person name="Shi H."/>
            <person name="Pan Z."/>
            <person name="Liu X."/>
        </authorList>
    </citation>
    <scope>NUCLEOTIDE SEQUENCE [LARGE SCALE GENOMIC DNA]</scope>
    <source>
        <strain evidence="6">FJAT-27215</strain>
    </source>
</reference>
<dbReference type="InterPro" id="IPR011711">
    <property type="entry name" value="GntR_C"/>
</dbReference>
<dbReference type="GO" id="GO:0003700">
    <property type="term" value="F:DNA-binding transcription factor activity"/>
    <property type="evidence" value="ECO:0007669"/>
    <property type="project" value="InterPro"/>
</dbReference>
<protein>
    <submittedName>
        <fullName evidence="5">GntR family transcriptional regulator</fullName>
    </submittedName>
</protein>
<comment type="caution">
    <text evidence="5">The sequence shown here is derived from an EMBL/GenBank/DDBJ whole genome shotgun (WGS) entry which is preliminary data.</text>
</comment>